<gene>
    <name evidence="1" type="ORF">SAMN05444266_101621</name>
</gene>
<evidence type="ECO:0000313" key="2">
    <source>
        <dbReference type="Proteomes" id="UP000184420"/>
    </source>
</evidence>
<organism evidence="1 2">
    <name type="scientific">Chitinophaga jiangningensis</name>
    <dbReference type="NCBI Taxonomy" id="1419482"/>
    <lineage>
        <taxon>Bacteria</taxon>
        <taxon>Pseudomonadati</taxon>
        <taxon>Bacteroidota</taxon>
        <taxon>Chitinophagia</taxon>
        <taxon>Chitinophagales</taxon>
        <taxon>Chitinophagaceae</taxon>
        <taxon>Chitinophaga</taxon>
    </lineage>
</organism>
<dbReference type="RefSeq" id="WP_073077896.1">
    <property type="nucleotide sequence ID" value="NZ_FRBL01000001.1"/>
</dbReference>
<dbReference type="Proteomes" id="UP000184420">
    <property type="component" value="Unassembled WGS sequence"/>
</dbReference>
<dbReference type="EMBL" id="FRBL01000001">
    <property type="protein sequence ID" value="SHK92959.1"/>
    <property type="molecule type" value="Genomic_DNA"/>
</dbReference>
<proteinExistence type="predicted"/>
<dbReference type="STRING" id="1419482.SAMN05444266_101621"/>
<name>A0A1M6WH30_9BACT</name>
<keyword evidence="2" id="KW-1185">Reference proteome</keyword>
<evidence type="ECO:0000313" key="1">
    <source>
        <dbReference type="EMBL" id="SHK92959.1"/>
    </source>
</evidence>
<accession>A0A1M6WH30</accession>
<dbReference type="OrthoDB" id="1265262at2"/>
<dbReference type="AlphaFoldDB" id="A0A1M6WH30"/>
<protein>
    <submittedName>
        <fullName evidence="1">Uncharacterized protein</fullName>
    </submittedName>
</protein>
<reference evidence="1 2" key="1">
    <citation type="submission" date="2016-11" db="EMBL/GenBank/DDBJ databases">
        <authorList>
            <person name="Jaros S."/>
            <person name="Januszkiewicz K."/>
            <person name="Wedrychowicz H."/>
        </authorList>
    </citation>
    <scope>NUCLEOTIDE SEQUENCE [LARGE SCALE GENOMIC DNA]</scope>
    <source>
        <strain evidence="1 2">DSM 27406</strain>
    </source>
</reference>
<sequence length="89" mass="10126">MPLLTVLDFAGKIPAEYRREILATNMIYHAVANAGDASMFYLFTIWSNYIEPGLQIGCGACLERILHNFKEMQPHLVTLEQQNKLLQSL</sequence>